<dbReference type="Proteomes" id="UP000008635">
    <property type="component" value="Chromosome"/>
</dbReference>
<keyword evidence="3" id="KW-1185">Reference proteome</keyword>
<dbReference type="InterPro" id="IPR015141">
    <property type="entry name" value="PLipase_A2_prok/fun"/>
</dbReference>
<evidence type="ECO:0000313" key="3">
    <source>
        <dbReference type="Proteomes" id="UP000008635"/>
    </source>
</evidence>
<dbReference type="RefSeq" id="WP_013558288.1">
    <property type="nucleotide sequence ID" value="NC_014958.1"/>
</dbReference>
<dbReference type="STRING" id="709986.Deima_3157"/>
<dbReference type="Pfam" id="PF09056">
    <property type="entry name" value="Phospholip_A2_3"/>
    <property type="match status" value="1"/>
</dbReference>
<dbReference type="AlphaFoldDB" id="E8U3U2"/>
<dbReference type="OrthoDB" id="290927at2"/>
<dbReference type="GO" id="GO:0006644">
    <property type="term" value="P:phospholipid metabolic process"/>
    <property type="evidence" value="ECO:0007669"/>
    <property type="project" value="InterPro"/>
</dbReference>
<sequence precursor="true">MRPPHFAPVMMLALLTACGTATPAAPADTASSLNAQYLLPDEPICDATMFECPGGDTGGTSYFRYWTLDQVTSISARAAYAVNISRGPLDAFQQERAQNAGTPGGPASSTPYANLDWSNDGCSAPWYTSLLTFGQTALYAGTFREACEAHDFAYRNVGRIANEAQVASGQRDTVNHEALRQEIDAAFLRNMKGICDGRSALLRWHCNSWADTFYNAVRKHGQSSWTIW</sequence>
<organism evidence="2 3">
    <name type="scientific">Deinococcus maricopensis (strain DSM 21211 / LMG 22137 / NRRL B-23946 / LB-34)</name>
    <dbReference type="NCBI Taxonomy" id="709986"/>
    <lineage>
        <taxon>Bacteria</taxon>
        <taxon>Thermotogati</taxon>
        <taxon>Deinococcota</taxon>
        <taxon>Deinococci</taxon>
        <taxon>Deinococcales</taxon>
        <taxon>Deinococcaceae</taxon>
        <taxon>Deinococcus</taxon>
    </lineage>
</organism>
<feature type="signal peptide" evidence="1">
    <location>
        <begin position="1"/>
        <end position="26"/>
    </location>
</feature>
<dbReference type="Gene3D" id="1.20.90.10">
    <property type="entry name" value="Phospholipase A2 domain"/>
    <property type="match status" value="1"/>
</dbReference>
<reference evidence="3" key="2">
    <citation type="submission" date="2011-01" db="EMBL/GenBank/DDBJ databases">
        <title>The complete genome of Deinococcus maricopensis DSM 21211.</title>
        <authorList>
            <consortium name="US DOE Joint Genome Institute (JGI-PGF)"/>
            <person name="Lucas S."/>
            <person name="Copeland A."/>
            <person name="Lapidus A."/>
            <person name="Goodwin L."/>
            <person name="Pitluck S."/>
            <person name="Kyrpides N."/>
            <person name="Mavromatis K."/>
            <person name="Pagani I."/>
            <person name="Ivanova N."/>
            <person name="Ovchinnikova G."/>
            <person name="Zeytun A."/>
            <person name="Detter J.C."/>
            <person name="Han C."/>
            <person name="Land M."/>
            <person name="Hauser L."/>
            <person name="Markowitz V."/>
            <person name="Cheng J.-F."/>
            <person name="Hugenholtz P."/>
            <person name="Woyke T."/>
            <person name="Wu D."/>
            <person name="Pukall R."/>
            <person name="Gehrich-Schroeter G."/>
            <person name="Brambilla E."/>
            <person name="Klenk H.-P."/>
            <person name="Eisen J.A."/>
        </authorList>
    </citation>
    <scope>NUCLEOTIDE SEQUENCE [LARGE SCALE GENOMIC DNA]</scope>
    <source>
        <strain evidence="3">DSM 21211 / LMG 22137 / NRRL B-23946 / LB-34</strain>
    </source>
</reference>
<dbReference type="HOGENOM" id="CLU_1228271_0_0_0"/>
<name>E8U3U2_DEIML</name>
<dbReference type="InterPro" id="IPR036444">
    <property type="entry name" value="PLipase_A2_dom_sf"/>
</dbReference>
<dbReference type="SUPFAM" id="SSF48619">
    <property type="entry name" value="Phospholipase A2, PLA2"/>
    <property type="match status" value="1"/>
</dbReference>
<dbReference type="KEGG" id="dmr:Deima_3157"/>
<proteinExistence type="predicted"/>
<dbReference type="GO" id="GO:0050482">
    <property type="term" value="P:arachidonate secretion"/>
    <property type="evidence" value="ECO:0007669"/>
    <property type="project" value="InterPro"/>
</dbReference>
<evidence type="ECO:0000313" key="2">
    <source>
        <dbReference type="EMBL" id="ADV68785.1"/>
    </source>
</evidence>
<dbReference type="PROSITE" id="PS51257">
    <property type="entry name" value="PROKAR_LIPOPROTEIN"/>
    <property type="match status" value="1"/>
</dbReference>
<reference evidence="2 3" key="1">
    <citation type="journal article" date="2011" name="Stand. Genomic Sci.">
        <title>Complete genome sequence of Deinococcus maricopensis type strain (LB-34).</title>
        <authorList>
            <person name="Pukall R."/>
            <person name="Zeytun A."/>
            <person name="Lucas S."/>
            <person name="Lapidus A."/>
            <person name="Hammon N."/>
            <person name="Deshpande S."/>
            <person name="Nolan M."/>
            <person name="Cheng J.F."/>
            <person name="Pitluck S."/>
            <person name="Liolios K."/>
            <person name="Pagani I."/>
            <person name="Mikhailova N."/>
            <person name="Ivanova N."/>
            <person name="Mavromatis K."/>
            <person name="Pati A."/>
            <person name="Tapia R."/>
            <person name="Han C."/>
            <person name="Goodwin L."/>
            <person name="Chen A."/>
            <person name="Palaniappan K."/>
            <person name="Land M."/>
            <person name="Hauser L."/>
            <person name="Chang Y.J."/>
            <person name="Jeffries C.D."/>
            <person name="Brambilla E.M."/>
            <person name="Rohde M."/>
            <person name="Goker M."/>
            <person name="Detter J.C."/>
            <person name="Woyke T."/>
            <person name="Bristow J."/>
            <person name="Eisen J.A."/>
            <person name="Markowitz V."/>
            <person name="Hugenholtz P."/>
            <person name="Kyrpides N.C."/>
            <person name="Klenk H.P."/>
        </authorList>
    </citation>
    <scope>NUCLEOTIDE SEQUENCE [LARGE SCALE GENOMIC DNA]</scope>
    <source>
        <strain evidence="3">DSM 21211 / LMG 22137 / NRRL B-23946 / LB-34</strain>
    </source>
</reference>
<feature type="chain" id="PRO_5003232323" evidence="1">
    <location>
        <begin position="27"/>
        <end position="228"/>
    </location>
</feature>
<protein>
    <submittedName>
        <fullName evidence="2">Phospholipase A2</fullName>
    </submittedName>
</protein>
<accession>E8U3U2</accession>
<dbReference type="GO" id="GO:0004623">
    <property type="term" value="F:phospholipase A2 activity"/>
    <property type="evidence" value="ECO:0007669"/>
    <property type="project" value="InterPro"/>
</dbReference>
<gene>
    <name evidence="2" type="ordered locus">Deima_3157</name>
</gene>
<keyword evidence="1" id="KW-0732">Signal</keyword>
<dbReference type="EMBL" id="CP002454">
    <property type="protein sequence ID" value="ADV68785.1"/>
    <property type="molecule type" value="Genomic_DNA"/>
</dbReference>
<evidence type="ECO:0000256" key="1">
    <source>
        <dbReference type="SAM" id="SignalP"/>
    </source>
</evidence>